<gene>
    <name evidence="2" type="ORF">P0Y56_06795</name>
</gene>
<evidence type="ECO:0000256" key="1">
    <source>
        <dbReference type="SAM" id="SignalP"/>
    </source>
</evidence>
<evidence type="ECO:0000313" key="3">
    <source>
        <dbReference type="Proteomes" id="UP001218362"/>
    </source>
</evidence>
<dbReference type="InterPro" id="IPR021719">
    <property type="entry name" value="Prot_inh_I78"/>
</dbReference>
<feature type="chain" id="PRO_5042596772" evidence="1">
    <location>
        <begin position="23"/>
        <end position="98"/>
    </location>
</feature>
<dbReference type="EMBL" id="CP119316">
    <property type="protein sequence ID" value="WEK47998.1"/>
    <property type="molecule type" value="Genomic_DNA"/>
</dbReference>
<organism evidence="2 3">
    <name type="scientific">Candidatus Andeanibacterium colombiense</name>
    <dbReference type="NCBI Taxonomy" id="3121345"/>
    <lineage>
        <taxon>Bacteria</taxon>
        <taxon>Pseudomonadati</taxon>
        <taxon>Pseudomonadota</taxon>
        <taxon>Alphaproteobacteria</taxon>
        <taxon>Sphingomonadales</taxon>
        <taxon>Sphingomonadaceae</taxon>
        <taxon>Candidatus Andeanibacterium</taxon>
    </lineage>
</organism>
<reference evidence="2" key="1">
    <citation type="submission" date="2023-03" db="EMBL/GenBank/DDBJ databases">
        <title>Andean soil-derived lignocellulolytic bacterial consortium as a source of novel taxa and putative plastic-active enzymes.</title>
        <authorList>
            <person name="Diaz-Garcia L."/>
            <person name="Chuvochina M."/>
            <person name="Feuerriegel G."/>
            <person name="Bunk B."/>
            <person name="Sproer C."/>
            <person name="Streit W.R."/>
            <person name="Rodriguez L.M."/>
            <person name="Overmann J."/>
            <person name="Jimenez D.J."/>
        </authorList>
    </citation>
    <scope>NUCLEOTIDE SEQUENCE</scope>
    <source>
        <strain evidence="2">MAG 26</strain>
    </source>
</reference>
<name>A0AAJ5X7T9_9SPHN</name>
<keyword evidence="1" id="KW-0732">Signal</keyword>
<feature type="signal peptide" evidence="1">
    <location>
        <begin position="1"/>
        <end position="22"/>
    </location>
</feature>
<protein>
    <submittedName>
        <fullName evidence="2">I78 family peptidase inhibitor</fullName>
    </submittedName>
</protein>
<proteinExistence type="predicted"/>
<dbReference type="Gene3D" id="3.30.10.10">
    <property type="entry name" value="Trypsin Inhibitor V, subunit A"/>
    <property type="match status" value="1"/>
</dbReference>
<evidence type="ECO:0000313" key="2">
    <source>
        <dbReference type="EMBL" id="WEK47998.1"/>
    </source>
</evidence>
<dbReference type="PROSITE" id="PS51257">
    <property type="entry name" value="PROKAR_LIPOPROTEIN"/>
    <property type="match status" value="1"/>
</dbReference>
<sequence length="98" mass="10540">MKRSLFILGALALAGCASTGNSEVGTGDRTEDVCKPEPGQVFVGQKATAELGAKLLQATGAKRLRWVPPRTVVTMDYRPDRLTVTYDDDLVIERVSCG</sequence>
<dbReference type="Pfam" id="PF11720">
    <property type="entry name" value="Inhibitor_I78"/>
    <property type="match status" value="1"/>
</dbReference>
<dbReference type="KEGG" id="acob:P0Y56_06795"/>
<accession>A0AAJ5X7T9</accession>
<dbReference type="AlphaFoldDB" id="A0AAJ5X7T9"/>
<dbReference type="Proteomes" id="UP001218362">
    <property type="component" value="Chromosome"/>
</dbReference>